<accession>A0A2P5D397</accession>
<feature type="region of interest" description="Disordered" evidence="1">
    <location>
        <begin position="54"/>
        <end position="75"/>
    </location>
</feature>
<protein>
    <submittedName>
        <fullName evidence="3">CLAVATA3/ESR (CLE)-related protein</fullName>
    </submittedName>
</protein>
<proteinExistence type="predicted"/>
<dbReference type="EMBL" id="JXTC01000301">
    <property type="protein sequence ID" value="PON67754.1"/>
    <property type="molecule type" value="Genomic_DNA"/>
</dbReference>
<gene>
    <name evidence="3" type="primary">TorCLE1</name>
    <name evidence="3" type="ORF">TorRG33x02_263490</name>
</gene>
<organism evidence="3 4">
    <name type="scientific">Trema orientale</name>
    <name type="common">Charcoal tree</name>
    <name type="synonym">Celtis orientalis</name>
    <dbReference type="NCBI Taxonomy" id="63057"/>
    <lineage>
        <taxon>Eukaryota</taxon>
        <taxon>Viridiplantae</taxon>
        <taxon>Streptophyta</taxon>
        <taxon>Embryophyta</taxon>
        <taxon>Tracheophyta</taxon>
        <taxon>Spermatophyta</taxon>
        <taxon>Magnoliopsida</taxon>
        <taxon>eudicotyledons</taxon>
        <taxon>Gunneridae</taxon>
        <taxon>Pentapetalae</taxon>
        <taxon>rosids</taxon>
        <taxon>fabids</taxon>
        <taxon>Rosales</taxon>
        <taxon>Cannabaceae</taxon>
        <taxon>Trema</taxon>
    </lineage>
</organism>
<evidence type="ECO:0000313" key="3">
    <source>
        <dbReference type="EMBL" id="PON67754.1"/>
    </source>
</evidence>
<keyword evidence="2" id="KW-0732">Signal</keyword>
<reference evidence="4" key="1">
    <citation type="submission" date="2016-06" db="EMBL/GenBank/DDBJ databases">
        <title>Parallel loss of symbiosis genes in relatives of nitrogen-fixing non-legume Parasponia.</title>
        <authorList>
            <person name="Van Velzen R."/>
            <person name="Holmer R."/>
            <person name="Bu F."/>
            <person name="Rutten L."/>
            <person name="Van Zeijl A."/>
            <person name="Liu W."/>
            <person name="Santuari L."/>
            <person name="Cao Q."/>
            <person name="Sharma T."/>
            <person name="Shen D."/>
            <person name="Roswanjaya Y."/>
            <person name="Wardhani T."/>
            <person name="Kalhor M.S."/>
            <person name="Jansen J."/>
            <person name="Van den Hoogen J."/>
            <person name="Gungor B."/>
            <person name="Hartog M."/>
            <person name="Hontelez J."/>
            <person name="Verver J."/>
            <person name="Yang W.-C."/>
            <person name="Schijlen E."/>
            <person name="Repin R."/>
            <person name="Schilthuizen M."/>
            <person name="Schranz E."/>
            <person name="Heidstra R."/>
            <person name="Miyata K."/>
            <person name="Fedorova E."/>
            <person name="Kohlen W."/>
            <person name="Bisseling T."/>
            <person name="Smit S."/>
            <person name="Geurts R."/>
        </authorList>
    </citation>
    <scope>NUCLEOTIDE SEQUENCE [LARGE SCALE GENOMIC DNA]</scope>
    <source>
        <strain evidence="4">cv. RG33-2</strain>
    </source>
</reference>
<dbReference type="Proteomes" id="UP000237000">
    <property type="component" value="Unassembled WGS sequence"/>
</dbReference>
<evidence type="ECO:0000256" key="1">
    <source>
        <dbReference type="SAM" id="MobiDB-lite"/>
    </source>
</evidence>
<dbReference type="OrthoDB" id="1164793at2759"/>
<evidence type="ECO:0000313" key="4">
    <source>
        <dbReference type="Proteomes" id="UP000237000"/>
    </source>
</evidence>
<feature type="chain" id="PRO_5015169973" evidence="2">
    <location>
        <begin position="23"/>
        <end position="75"/>
    </location>
</feature>
<sequence>MTSMKFLLCLILVLISFPSYETRPSPSPGSFSDKPKHQVLMEVAKRVLKDSIARQNGKRFVPNRRSPGGPDPRHH</sequence>
<keyword evidence="4" id="KW-1185">Reference proteome</keyword>
<comment type="caution">
    <text evidence="3">The sequence shown here is derived from an EMBL/GenBank/DDBJ whole genome shotgun (WGS) entry which is preliminary data.</text>
</comment>
<evidence type="ECO:0000256" key="2">
    <source>
        <dbReference type="SAM" id="SignalP"/>
    </source>
</evidence>
<name>A0A2P5D397_TREOI</name>
<dbReference type="InParanoid" id="A0A2P5D397"/>
<feature type="signal peptide" evidence="2">
    <location>
        <begin position="1"/>
        <end position="22"/>
    </location>
</feature>
<dbReference type="AlphaFoldDB" id="A0A2P5D397"/>